<evidence type="ECO:0000313" key="4">
    <source>
        <dbReference type="Proteomes" id="UP000807469"/>
    </source>
</evidence>
<evidence type="ECO:0000256" key="2">
    <source>
        <dbReference type="SAM" id="SignalP"/>
    </source>
</evidence>
<keyword evidence="2" id="KW-0732">Signal</keyword>
<reference evidence="3" key="1">
    <citation type="submission" date="2020-11" db="EMBL/GenBank/DDBJ databases">
        <authorList>
            <consortium name="DOE Joint Genome Institute"/>
            <person name="Ahrendt S."/>
            <person name="Riley R."/>
            <person name="Andreopoulos W."/>
            <person name="Labutti K."/>
            <person name="Pangilinan J."/>
            <person name="Ruiz-Duenas F.J."/>
            <person name="Barrasa J.M."/>
            <person name="Sanchez-Garcia M."/>
            <person name="Camarero S."/>
            <person name="Miyauchi S."/>
            <person name="Serrano A."/>
            <person name="Linde D."/>
            <person name="Babiker R."/>
            <person name="Drula E."/>
            <person name="Ayuso-Fernandez I."/>
            <person name="Pacheco R."/>
            <person name="Padilla G."/>
            <person name="Ferreira P."/>
            <person name="Barriuso J."/>
            <person name="Kellner H."/>
            <person name="Castanera R."/>
            <person name="Alfaro M."/>
            <person name="Ramirez L."/>
            <person name="Pisabarro A.G."/>
            <person name="Kuo A."/>
            <person name="Tritt A."/>
            <person name="Lipzen A."/>
            <person name="He G."/>
            <person name="Yan M."/>
            <person name="Ng V."/>
            <person name="Cullen D."/>
            <person name="Martin F."/>
            <person name="Rosso M.-N."/>
            <person name="Henrissat B."/>
            <person name="Hibbett D."/>
            <person name="Martinez A.T."/>
            <person name="Grigoriev I.V."/>
        </authorList>
    </citation>
    <scope>NUCLEOTIDE SEQUENCE</scope>
    <source>
        <strain evidence="3">CIRM-BRFM 674</strain>
    </source>
</reference>
<dbReference type="Proteomes" id="UP000807469">
    <property type="component" value="Unassembled WGS sequence"/>
</dbReference>
<gene>
    <name evidence="3" type="ORF">BDN70DRAFT_415488</name>
</gene>
<feature type="region of interest" description="Disordered" evidence="1">
    <location>
        <begin position="33"/>
        <end position="53"/>
    </location>
</feature>
<feature type="chain" id="PRO_5040387141" evidence="2">
    <location>
        <begin position="23"/>
        <end position="188"/>
    </location>
</feature>
<accession>A0A9P6CN26</accession>
<evidence type="ECO:0000256" key="1">
    <source>
        <dbReference type="SAM" id="MobiDB-lite"/>
    </source>
</evidence>
<comment type="caution">
    <text evidence="3">The sequence shown here is derived from an EMBL/GenBank/DDBJ whole genome shotgun (WGS) entry which is preliminary data.</text>
</comment>
<dbReference type="AlphaFoldDB" id="A0A9P6CN26"/>
<organism evidence="3 4">
    <name type="scientific">Pholiota conissans</name>
    <dbReference type="NCBI Taxonomy" id="109636"/>
    <lineage>
        <taxon>Eukaryota</taxon>
        <taxon>Fungi</taxon>
        <taxon>Dikarya</taxon>
        <taxon>Basidiomycota</taxon>
        <taxon>Agaricomycotina</taxon>
        <taxon>Agaricomycetes</taxon>
        <taxon>Agaricomycetidae</taxon>
        <taxon>Agaricales</taxon>
        <taxon>Agaricineae</taxon>
        <taxon>Strophariaceae</taxon>
        <taxon>Pholiota</taxon>
    </lineage>
</organism>
<feature type="signal peptide" evidence="2">
    <location>
        <begin position="1"/>
        <end position="22"/>
    </location>
</feature>
<dbReference type="EMBL" id="MU155478">
    <property type="protein sequence ID" value="KAF9473001.1"/>
    <property type="molecule type" value="Genomic_DNA"/>
</dbReference>
<name>A0A9P6CN26_9AGAR</name>
<proteinExistence type="predicted"/>
<sequence length="188" mass="20903">MVQIKTSIALIALAAAVAPVLAAPVQGEAVELQEREPVRLTPPSPPQDGPAQKRELVDDELELEAREPRFGAGHALRFVHGMRHMHHRIAPPSPPQDGPAQKRELVDDDLELEAREPRFGMGRARRFMHGMRHHRHAAAPPSPPQDAPAQKRELVDDDLELMARDLSDDELELLAREPLGLPTVNFKN</sequence>
<keyword evidence="4" id="KW-1185">Reference proteome</keyword>
<evidence type="ECO:0000313" key="3">
    <source>
        <dbReference type="EMBL" id="KAF9473001.1"/>
    </source>
</evidence>
<protein>
    <submittedName>
        <fullName evidence="3">Uncharacterized protein</fullName>
    </submittedName>
</protein>